<sequence>MWLWIAVIAGPILIIAFIEETIQFMIRRLVGQSTEIKEKRWSKLTNMIKRKKIKNIPS</sequence>
<dbReference type="RefSeq" id="WP_307474718.1">
    <property type="nucleotide sequence ID" value="NZ_JAUSUB010000008.1"/>
</dbReference>
<proteinExistence type="predicted"/>
<dbReference type="Proteomes" id="UP001238088">
    <property type="component" value="Unassembled WGS sequence"/>
</dbReference>
<protein>
    <submittedName>
        <fullName evidence="1">Uncharacterized protein</fullName>
    </submittedName>
</protein>
<evidence type="ECO:0000313" key="2">
    <source>
        <dbReference type="Proteomes" id="UP001238088"/>
    </source>
</evidence>
<evidence type="ECO:0000313" key="1">
    <source>
        <dbReference type="EMBL" id="MDQ0270354.1"/>
    </source>
</evidence>
<reference evidence="1 2" key="1">
    <citation type="submission" date="2023-07" db="EMBL/GenBank/DDBJ databases">
        <title>Genomic Encyclopedia of Type Strains, Phase IV (KMG-IV): sequencing the most valuable type-strain genomes for metagenomic binning, comparative biology and taxonomic classification.</title>
        <authorList>
            <person name="Goeker M."/>
        </authorList>
    </citation>
    <scope>NUCLEOTIDE SEQUENCE [LARGE SCALE GENOMIC DNA]</scope>
    <source>
        <strain evidence="1 2">DSM 23494</strain>
    </source>
</reference>
<gene>
    <name evidence="1" type="ORF">J2S17_002229</name>
</gene>
<accession>A0ABU0AGH0</accession>
<dbReference type="EMBL" id="JAUSUB010000008">
    <property type="protein sequence ID" value="MDQ0270354.1"/>
    <property type="molecule type" value="Genomic_DNA"/>
</dbReference>
<comment type="caution">
    <text evidence="1">The sequence shown here is derived from an EMBL/GenBank/DDBJ whole genome shotgun (WGS) entry which is preliminary data.</text>
</comment>
<organism evidence="1 2">
    <name type="scientific">Cytobacillus purgationiresistens</name>
    <dbReference type="NCBI Taxonomy" id="863449"/>
    <lineage>
        <taxon>Bacteria</taxon>
        <taxon>Bacillati</taxon>
        <taxon>Bacillota</taxon>
        <taxon>Bacilli</taxon>
        <taxon>Bacillales</taxon>
        <taxon>Bacillaceae</taxon>
        <taxon>Cytobacillus</taxon>
    </lineage>
</organism>
<name>A0ABU0AGH0_9BACI</name>
<keyword evidence="2" id="KW-1185">Reference proteome</keyword>